<evidence type="ECO:0000313" key="3">
    <source>
        <dbReference type="Proteomes" id="UP000275408"/>
    </source>
</evidence>
<evidence type="ECO:0000313" key="2">
    <source>
        <dbReference type="EMBL" id="RMX37924.1"/>
    </source>
</evidence>
<dbReference type="Proteomes" id="UP000275408">
    <property type="component" value="Unassembled WGS sequence"/>
</dbReference>
<feature type="compositionally biased region" description="Polar residues" evidence="1">
    <location>
        <begin position="83"/>
        <end position="94"/>
    </location>
</feature>
<feature type="region of interest" description="Disordered" evidence="1">
    <location>
        <begin position="230"/>
        <end position="252"/>
    </location>
</feature>
<accession>A0A3M6T9G9</accession>
<feature type="compositionally biased region" description="Basic residues" evidence="1">
    <location>
        <begin position="242"/>
        <end position="252"/>
    </location>
</feature>
<comment type="caution">
    <text evidence="2">The sequence shown here is derived from an EMBL/GenBank/DDBJ whole genome shotgun (WGS) entry which is preliminary data.</text>
</comment>
<name>A0A3M6T9G9_POCDA</name>
<proteinExistence type="predicted"/>
<reference evidence="2 3" key="1">
    <citation type="journal article" date="2018" name="Sci. Rep.">
        <title>Comparative analysis of the Pocillopora damicornis genome highlights role of immune system in coral evolution.</title>
        <authorList>
            <person name="Cunning R."/>
            <person name="Bay R.A."/>
            <person name="Gillette P."/>
            <person name="Baker A.C."/>
            <person name="Traylor-Knowles N."/>
        </authorList>
    </citation>
    <scope>NUCLEOTIDE SEQUENCE [LARGE SCALE GENOMIC DNA]</scope>
    <source>
        <strain evidence="2">RSMAS</strain>
        <tissue evidence="2">Whole animal</tissue>
    </source>
</reference>
<feature type="region of interest" description="Disordered" evidence="1">
    <location>
        <begin position="57"/>
        <end position="100"/>
    </location>
</feature>
<sequence>MSSTPNQVPRLGGEVIAKSKLVSSSDSRAISFIGHSRRNDLHSIPTRATLVKSAGCSASGRASDNSPHFKSYSSSLGVNLSSPTKTPESGSQHMASGLGQGCSESWMKSWGRRRGNPSQKLILAEMHPLDYVAAVVEHPSNILRVYCACKVWITVMFTISAGCADPLDETKENCYMKSQGNMTCGEGILKMKINLPKEKSSDSLNVQILYTTKIELKKAKKGQISISISGWGKHSASTNSSPHKKRMRLRDR</sequence>
<feature type="compositionally biased region" description="Low complexity" evidence="1">
    <location>
        <begin position="71"/>
        <end position="82"/>
    </location>
</feature>
<dbReference type="EMBL" id="RCHS01004066">
    <property type="protein sequence ID" value="RMX37924.1"/>
    <property type="molecule type" value="Genomic_DNA"/>
</dbReference>
<gene>
    <name evidence="2" type="ORF">pdam_00023985</name>
</gene>
<evidence type="ECO:0000256" key="1">
    <source>
        <dbReference type="SAM" id="MobiDB-lite"/>
    </source>
</evidence>
<organism evidence="2 3">
    <name type="scientific">Pocillopora damicornis</name>
    <name type="common">Cauliflower coral</name>
    <name type="synonym">Millepora damicornis</name>
    <dbReference type="NCBI Taxonomy" id="46731"/>
    <lineage>
        <taxon>Eukaryota</taxon>
        <taxon>Metazoa</taxon>
        <taxon>Cnidaria</taxon>
        <taxon>Anthozoa</taxon>
        <taxon>Hexacorallia</taxon>
        <taxon>Scleractinia</taxon>
        <taxon>Astrocoeniina</taxon>
        <taxon>Pocilloporidae</taxon>
        <taxon>Pocillopora</taxon>
    </lineage>
</organism>
<dbReference type="AlphaFoldDB" id="A0A3M6T9G9"/>
<protein>
    <submittedName>
        <fullName evidence="2">Uncharacterized protein</fullName>
    </submittedName>
</protein>
<keyword evidence="3" id="KW-1185">Reference proteome</keyword>